<organism evidence="1 3">
    <name type="scientific">Marivita cryptomonadis</name>
    <dbReference type="NCBI Taxonomy" id="505252"/>
    <lineage>
        <taxon>Bacteria</taxon>
        <taxon>Pseudomonadati</taxon>
        <taxon>Pseudomonadota</taxon>
        <taxon>Alphaproteobacteria</taxon>
        <taxon>Rhodobacterales</taxon>
        <taxon>Roseobacteraceae</taxon>
        <taxon>Marivita</taxon>
    </lineage>
</organism>
<dbReference type="Proteomes" id="UP000809440">
    <property type="component" value="Unassembled WGS sequence"/>
</dbReference>
<protein>
    <submittedName>
        <fullName evidence="1">Uncharacterized protein</fullName>
    </submittedName>
</protein>
<dbReference type="EMBL" id="JAFBXF010000010">
    <property type="protein sequence ID" value="MBM2418315.1"/>
    <property type="molecule type" value="Genomic_DNA"/>
</dbReference>
<dbReference type="AlphaFoldDB" id="A0A9Q2NTR6"/>
<gene>
    <name evidence="1" type="ORF">JQX41_15120</name>
    <name evidence="2" type="ORF">JQX48_15130</name>
</gene>
<sequence length="234" mass="27486">MSRKAQKQGHYPYHYERARALRAFEKHRLEIVQDDGVYRHLRFRSPQSLSYHFSLVTWPGYLAISGDMGSYMFSRAQDMFGWFSSAADWAAMPVEINPGYWGQKCAAVDRVGSLDEFDDDAFRDYIVTTFRDLDRGDFEPGQRLEIWRDIREDLLSAHFDMRTEAICAAMRFEIQDGSRSYHPFQDAWDCNFMRPSFHFLICCYAIVWGIKRYAQVKEGRDQVAHDRLIMEGAL</sequence>
<evidence type="ECO:0000313" key="1">
    <source>
        <dbReference type="EMBL" id="MBM2413646.1"/>
    </source>
</evidence>
<comment type="caution">
    <text evidence="1">The sequence shown here is derived from an EMBL/GenBank/DDBJ whole genome shotgun (WGS) entry which is preliminary data.</text>
</comment>
<dbReference type="RefSeq" id="WP_138487922.1">
    <property type="nucleotide sequence ID" value="NZ_JAFBWU010000010.1"/>
</dbReference>
<accession>A0A9Q2NTR6</accession>
<evidence type="ECO:0000313" key="2">
    <source>
        <dbReference type="EMBL" id="MBM2418315.1"/>
    </source>
</evidence>
<keyword evidence="4" id="KW-1185">Reference proteome</keyword>
<evidence type="ECO:0000313" key="3">
    <source>
        <dbReference type="Proteomes" id="UP000755667"/>
    </source>
</evidence>
<name>A0A9Q2NTR6_9RHOB</name>
<dbReference type="EMBL" id="JAFBXE010000010">
    <property type="protein sequence ID" value="MBM2413646.1"/>
    <property type="molecule type" value="Genomic_DNA"/>
</dbReference>
<evidence type="ECO:0000313" key="4">
    <source>
        <dbReference type="Proteomes" id="UP000809440"/>
    </source>
</evidence>
<dbReference type="Proteomes" id="UP000755667">
    <property type="component" value="Unassembled WGS sequence"/>
</dbReference>
<proteinExistence type="predicted"/>
<reference evidence="1 4" key="1">
    <citation type="submission" date="2021-01" db="EMBL/GenBank/DDBJ databases">
        <title>Diatom-associated Roseobacters Show Island Model of Population Structure.</title>
        <authorList>
            <person name="Qu L."/>
            <person name="Feng X."/>
            <person name="Chen Y."/>
            <person name="Li L."/>
            <person name="Wang X."/>
            <person name="Hu Z."/>
            <person name="Wang H."/>
            <person name="Luo H."/>
        </authorList>
    </citation>
    <scope>NUCLEOTIDE SEQUENCE</scope>
    <source>
        <strain evidence="2 4">CC28-63</strain>
        <strain evidence="1">CC28-69</strain>
    </source>
</reference>